<keyword evidence="6" id="KW-1185">Reference proteome</keyword>
<protein>
    <submittedName>
        <fullName evidence="5">Glycoside hydrolase family 31 protein</fullName>
    </submittedName>
</protein>
<dbReference type="InterPro" id="IPR050985">
    <property type="entry name" value="Alpha-glycosidase_related"/>
</dbReference>
<accession>A0A167XP61</accession>
<dbReference type="PANTHER" id="PTHR43053">
    <property type="entry name" value="GLYCOSIDASE FAMILY 31"/>
    <property type="match status" value="1"/>
</dbReference>
<keyword evidence="1 5" id="KW-0378">Hydrolase</keyword>
<evidence type="ECO:0000313" key="6">
    <source>
        <dbReference type="Proteomes" id="UP000076532"/>
    </source>
</evidence>
<dbReference type="InterPro" id="IPR048395">
    <property type="entry name" value="Glyco_hydro_31_C"/>
</dbReference>
<dbReference type="SUPFAM" id="SSF51011">
    <property type="entry name" value="Glycosyl hydrolase domain"/>
    <property type="match status" value="1"/>
</dbReference>
<dbReference type="Gene3D" id="3.20.20.80">
    <property type="entry name" value="Glycosidases"/>
    <property type="match status" value="1"/>
</dbReference>
<dbReference type="PANTHER" id="PTHR43053:SF4">
    <property type="entry name" value="MYOGENESIS-REGULATING GLYCOSIDASE"/>
    <property type="match status" value="1"/>
</dbReference>
<dbReference type="AlphaFoldDB" id="A0A167XP61"/>
<dbReference type="Pfam" id="PF21365">
    <property type="entry name" value="Glyco_hydro_31_3rd"/>
    <property type="match status" value="1"/>
</dbReference>
<gene>
    <name evidence="5" type="ORF">FIBSPDRAFT_965637</name>
</gene>
<reference evidence="5 6" key="1">
    <citation type="journal article" date="2016" name="Mol. Biol. Evol.">
        <title>Comparative Genomics of Early-Diverging Mushroom-Forming Fungi Provides Insights into the Origins of Lignocellulose Decay Capabilities.</title>
        <authorList>
            <person name="Nagy L.G."/>
            <person name="Riley R."/>
            <person name="Tritt A."/>
            <person name="Adam C."/>
            <person name="Daum C."/>
            <person name="Floudas D."/>
            <person name="Sun H."/>
            <person name="Yadav J.S."/>
            <person name="Pangilinan J."/>
            <person name="Larsson K.H."/>
            <person name="Matsuura K."/>
            <person name="Barry K."/>
            <person name="Labutti K."/>
            <person name="Kuo R."/>
            <person name="Ohm R.A."/>
            <person name="Bhattacharya S.S."/>
            <person name="Shirouzu T."/>
            <person name="Yoshinaga Y."/>
            <person name="Martin F.M."/>
            <person name="Grigoriev I.V."/>
            <person name="Hibbett D.S."/>
        </authorList>
    </citation>
    <scope>NUCLEOTIDE SEQUENCE [LARGE SCALE GENOMIC DNA]</scope>
    <source>
        <strain evidence="5 6">CBS 109695</strain>
    </source>
</reference>
<dbReference type="Gene3D" id="2.60.40.1180">
    <property type="entry name" value="Golgi alpha-mannosidase II"/>
    <property type="match status" value="2"/>
</dbReference>
<dbReference type="InterPro" id="IPR013780">
    <property type="entry name" value="Glyco_hydro_b"/>
</dbReference>
<sequence>MGLASADTECSSEPQQPSSDQHYPIHKPAHNLPQPEGPGLAIVPVTNPAANEWYHGKLESVPLDLGVDCFKVQGAPASGDISALGRIRAAFLPLQNYGEEAAVTMAKFVNAKHRLMPYIFNLSIQAHTTGHPLQRAMLLEFLGDRTTHHLDRQYMLGPSLLVAPIFAPTSKESKYYAPAGRWTSFFHPARTLEGPAWVTELVPIDELPVWVRPHTVLCLGPAGVGRPDYALHRGVDVRLYALEEGRAVETRVPSEKGDEIVGTVRAKLSGGGGGGDTLDRRPAPTPLY</sequence>
<dbReference type="STRING" id="436010.A0A167XP61"/>
<evidence type="ECO:0000256" key="2">
    <source>
        <dbReference type="ARBA" id="ARBA00023295"/>
    </source>
</evidence>
<evidence type="ECO:0000313" key="5">
    <source>
        <dbReference type="EMBL" id="KZP07421.1"/>
    </source>
</evidence>
<proteinExistence type="predicted"/>
<feature type="region of interest" description="Disordered" evidence="3">
    <location>
        <begin position="1"/>
        <end position="38"/>
    </location>
</feature>
<evidence type="ECO:0000256" key="3">
    <source>
        <dbReference type="SAM" id="MobiDB-lite"/>
    </source>
</evidence>
<evidence type="ECO:0000259" key="4">
    <source>
        <dbReference type="Pfam" id="PF21365"/>
    </source>
</evidence>
<dbReference type="SUPFAM" id="SSF117125">
    <property type="entry name" value="Putative glucosidase YicI, C-terminal domain"/>
    <property type="match status" value="1"/>
</dbReference>
<dbReference type="Proteomes" id="UP000076532">
    <property type="component" value="Unassembled WGS sequence"/>
</dbReference>
<dbReference type="GO" id="GO:0016798">
    <property type="term" value="F:hydrolase activity, acting on glycosyl bonds"/>
    <property type="evidence" value="ECO:0007669"/>
    <property type="project" value="UniProtKB-KW"/>
</dbReference>
<name>A0A167XP61_9AGAM</name>
<feature type="region of interest" description="Disordered" evidence="3">
    <location>
        <begin position="266"/>
        <end position="288"/>
    </location>
</feature>
<dbReference type="OrthoDB" id="1334205at2759"/>
<dbReference type="EMBL" id="KV417751">
    <property type="protein sequence ID" value="KZP07421.1"/>
    <property type="molecule type" value="Genomic_DNA"/>
</dbReference>
<feature type="compositionally biased region" description="Polar residues" evidence="3">
    <location>
        <begin position="8"/>
        <end position="21"/>
    </location>
</feature>
<evidence type="ECO:0000256" key="1">
    <source>
        <dbReference type="ARBA" id="ARBA00022801"/>
    </source>
</evidence>
<keyword evidence="2" id="KW-0326">Glycosidase</keyword>
<organism evidence="5 6">
    <name type="scientific">Athelia psychrophila</name>
    <dbReference type="NCBI Taxonomy" id="1759441"/>
    <lineage>
        <taxon>Eukaryota</taxon>
        <taxon>Fungi</taxon>
        <taxon>Dikarya</taxon>
        <taxon>Basidiomycota</taxon>
        <taxon>Agaricomycotina</taxon>
        <taxon>Agaricomycetes</taxon>
        <taxon>Agaricomycetidae</taxon>
        <taxon>Atheliales</taxon>
        <taxon>Atheliaceae</taxon>
        <taxon>Athelia</taxon>
    </lineage>
</organism>
<feature type="domain" description="Glycosyl hydrolase family 31 C-terminal" evidence="4">
    <location>
        <begin position="130"/>
        <end position="217"/>
    </location>
</feature>